<evidence type="ECO:0000313" key="2">
    <source>
        <dbReference type="EMBL" id="MBW4543422.1"/>
    </source>
</evidence>
<reference evidence="2" key="1">
    <citation type="submission" date="2021-05" db="EMBL/GenBank/DDBJ databases">
        <authorList>
            <person name="Pietrasiak N."/>
            <person name="Ward R."/>
            <person name="Stajich J.E."/>
            <person name="Kurbessoian T."/>
        </authorList>
    </citation>
    <scope>NUCLEOTIDE SEQUENCE</scope>
    <source>
        <strain evidence="2">CPER-KK1</strain>
    </source>
</reference>
<sequence>MIYLLIVNYYSTDFIARLIRSLSCSQTIRYQIVIVNNSQNDHALQELKDDRILILEAKANLGFGKACNLGLNWIYAQDPNAIAWIINPDTYLPENTLEKVPGLFEAYPVSILGNLIYTPTGEVWFAGGQFISNQGSILSTHLLGSQLDTTCVSCDWVSGCSLLLNLRLFPECPQFDPAYFLYYEDFDFCRRYATMGHQIAITNQLSIVHQPSSIADRNIVKKFQHSTYSYLLTLERYTKKEVFLWRFLRLTLHALILLVIKPQTAFGKLAGVLSYLGRVKHTC</sequence>
<organism evidence="2 3">
    <name type="scientific">Symplocastrum torsivum CPER-KK1</name>
    <dbReference type="NCBI Taxonomy" id="450513"/>
    <lineage>
        <taxon>Bacteria</taxon>
        <taxon>Bacillati</taxon>
        <taxon>Cyanobacteriota</taxon>
        <taxon>Cyanophyceae</taxon>
        <taxon>Oscillatoriophycideae</taxon>
        <taxon>Oscillatoriales</taxon>
        <taxon>Microcoleaceae</taxon>
        <taxon>Symplocastrum</taxon>
    </lineage>
</organism>
<comment type="caution">
    <text evidence="2">The sequence shown here is derived from an EMBL/GenBank/DDBJ whole genome shotgun (WGS) entry which is preliminary data.</text>
</comment>
<dbReference type="EMBL" id="JAHHIF010000003">
    <property type="protein sequence ID" value="MBW4543422.1"/>
    <property type="molecule type" value="Genomic_DNA"/>
</dbReference>
<dbReference type="Pfam" id="PF00535">
    <property type="entry name" value="Glycos_transf_2"/>
    <property type="match status" value="1"/>
</dbReference>
<dbReference type="PANTHER" id="PTHR43179">
    <property type="entry name" value="RHAMNOSYLTRANSFERASE WBBL"/>
    <property type="match status" value="1"/>
</dbReference>
<protein>
    <submittedName>
        <fullName evidence="2">Glycosyltransferase family 2 protein</fullName>
    </submittedName>
</protein>
<dbReference type="Proteomes" id="UP000753908">
    <property type="component" value="Unassembled WGS sequence"/>
</dbReference>
<reference evidence="2" key="2">
    <citation type="journal article" date="2022" name="Microbiol. Resour. Announc.">
        <title>Metagenome Sequencing to Explore Phylogenomics of Terrestrial Cyanobacteria.</title>
        <authorList>
            <person name="Ward R.D."/>
            <person name="Stajich J.E."/>
            <person name="Johansen J.R."/>
            <person name="Huntemann M."/>
            <person name="Clum A."/>
            <person name="Foster B."/>
            <person name="Foster B."/>
            <person name="Roux S."/>
            <person name="Palaniappan K."/>
            <person name="Varghese N."/>
            <person name="Mukherjee S."/>
            <person name="Reddy T.B.K."/>
            <person name="Daum C."/>
            <person name="Copeland A."/>
            <person name="Chen I.A."/>
            <person name="Ivanova N.N."/>
            <person name="Kyrpides N.C."/>
            <person name="Shapiro N."/>
            <person name="Eloe-Fadrosh E.A."/>
            <person name="Pietrasiak N."/>
        </authorList>
    </citation>
    <scope>NUCLEOTIDE SEQUENCE</scope>
    <source>
        <strain evidence="2">CPER-KK1</strain>
    </source>
</reference>
<dbReference type="SUPFAM" id="SSF53448">
    <property type="entry name" value="Nucleotide-diphospho-sugar transferases"/>
    <property type="match status" value="1"/>
</dbReference>
<accession>A0A951PHY3</accession>
<dbReference type="PANTHER" id="PTHR43179:SF7">
    <property type="entry name" value="RHAMNOSYLTRANSFERASE WBBL"/>
    <property type="match status" value="1"/>
</dbReference>
<dbReference type="InterPro" id="IPR029044">
    <property type="entry name" value="Nucleotide-diphossugar_trans"/>
</dbReference>
<dbReference type="AlphaFoldDB" id="A0A951PHY3"/>
<gene>
    <name evidence="2" type="ORF">KME25_03080</name>
</gene>
<dbReference type="InterPro" id="IPR001173">
    <property type="entry name" value="Glyco_trans_2-like"/>
</dbReference>
<feature type="domain" description="Glycosyltransferase 2-like" evidence="1">
    <location>
        <begin position="5"/>
        <end position="126"/>
    </location>
</feature>
<evidence type="ECO:0000259" key="1">
    <source>
        <dbReference type="Pfam" id="PF00535"/>
    </source>
</evidence>
<evidence type="ECO:0000313" key="3">
    <source>
        <dbReference type="Proteomes" id="UP000753908"/>
    </source>
</evidence>
<name>A0A951PHY3_9CYAN</name>
<dbReference type="Gene3D" id="3.90.550.10">
    <property type="entry name" value="Spore Coat Polysaccharide Biosynthesis Protein SpsA, Chain A"/>
    <property type="match status" value="1"/>
</dbReference>
<proteinExistence type="predicted"/>